<dbReference type="Pfam" id="PF10263">
    <property type="entry name" value="SprT-like"/>
    <property type="match status" value="1"/>
</dbReference>
<dbReference type="STRING" id="914237.A0A1E1KB09"/>
<gene>
    <name evidence="2" type="ORF">RCO7_05874</name>
</gene>
<dbReference type="InParanoid" id="A0A1E1KB09"/>
<dbReference type="Proteomes" id="UP000178129">
    <property type="component" value="Unassembled WGS sequence"/>
</dbReference>
<sequence length="323" mass="36843">MTTTSMNFSMSSPVSLEVAHGVTMERTESGRSIISDSIYESSYDQVSSPQTTFPDFDAIAASQVKQYTNKSFSHRKYERHSRILRSLIDDDNNIVDDVALDSILNSANALFFSGTLKGRVQWEWSSQARYHSELIGTTALRRRADNDGFETLIVLSEPILRSTKYDRRLLLSAFLHELIHCYLFVTCGFEAKRDRGHTRGFHVIARIVDRWVGEGYLGLCSMKANLDNFRRDVEVNTMDTVMCWERDVERERKLEIHPKIMDSGMMEVSISSSRGHRNTDLFYDYGYEECDQSPQLEPGGLVVNPPALKADCIGAVEVPFSWY</sequence>
<dbReference type="InterPro" id="IPR006640">
    <property type="entry name" value="SprT-like_domain"/>
</dbReference>
<organism evidence="2 3">
    <name type="scientific">Rhynchosporium graminicola</name>
    <dbReference type="NCBI Taxonomy" id="2792576"/>
    <lineage>
        <taxon>Eukaryota</taxon>
        <taxon>Fungi</taxon>
        <taxon>Dikarya</taxon>
        <taxon>Ascomycota</taxon>
        <taxon>Pezizomycotina</taxon>
        <taxon>Leotiomycetes</taxon>
        <taxon>Helotiales</taxon>
        <taxon>Ploettnerulaceae</taxon>
        <taxon>Rhynchosporium</taxon>
    </lineage>
</organism>
<proteinExistence type="predicted"/>
<name>A0A1E1KB09_9HELO</name>
<dbReference type="GO" id="GO:0006950">
    <property type="term" value="P:response to stress"/>
    <property type="evidence" value="ECO:0007669"/>
    <property type="project" value="UniProtKB-ARBA"/>
</dbReference>
<evidence type="ECO:0000313" key="2">
    <source>
        <dbReference type="EMBL" id="CZS95120.1"/>
    </source>
</evidence>
<dbReference type="AlphaFoldDB" id="A0A1E1KB09"/>
<accession>A0A1E1KB09</accession>
<keyword evidence="3" id="KW-1185">Reference proteome</keyword>
<comment type="caution">
    <text evidence="2">The sequence shown here is derived from an EMBL/GenBank/DDBJ whole genome shotgun (WGS) entry which is preliminary data.</text>
</comment>
<reference evidence="3" key="1">
    <citation type="submission" date="2016-03" db="EMBL/GenBank/DDBJ databases">
        <authorList>
            <person name="Ploux O."/>
        </authorList>
    </citation>
    <scope>NUCLEOTIDE SEQUENCE [LARGE SCALE GENOMIC DNA]</scope>
    <source>
        <strain evidence="3">UK7</strain>
    </source>
</reference>
<feature type="domain" description="SprT-like" evidence="1">
    <location>
        <begin position="102"/>
        <end position="211"/>
    </location>
</feature>
<dbReference type="EMBL" id="FJUW01000010">
    <property type="protein sequence ID" value="CZS95120.1"/>
    <property type="molecule type" value="Genomic_DNA"/>
</dbReference>
<protein>
    <recommendedName>
        <fullName evidence="1">SprT-like domain-containing protein</fullName>
    </recommendedName>
</protein>
<evidence type="ECO:0000313" key="3">
    <source>
        <dbReference type="Proteomes" id="UP000178129"/>
    </source>
</evidence>
<evidence type="ECO:0000259" key="1">
    <source>
        <dbReference type="Pfam" id="PF10263"/>
    </source>
</evidence>